<evidence type="ECO:0000259" key="4">
    <source>
        <dbReference type="Pfam" id="PF00669"/>
    </source>
</evidence>
<comment type="subcellular location">
    <subcellularLocation>
        <location evidence="3">Secreted</location>
    </subcellularLocation>
    <subcellularLocation>
        <location evidence="3">Bacterial flagellum</location>
    </subcellularLocation>
</comment>
<reference evidence="6 7" key="1">
    <citation type="journal article" date="2013" name="PLoS ONE">
        <title>Poles Apart: Arctic and Antarctic Octadecabacter strains Share High Genome Plasticity and a New Type of Xanthorhodopsin.</title>
        <authorList>
            <person name="Vollmers J."/>
            <person name="Voget S."/>
            <person name="Dietrich S."/>
            <person name="Gollnow K."/>
            <person name="Smits M."/>
            <person name="Meyer K."/>
            <person name="Brinkhoff T."/>
            <person name="Simon M."/>
            <person name="Daniel R."/>
        </authorList>
    </citation>
    <scope>NUCLEOTIDE SEQUENCE [LARGE SCALE GENOMIC DNA]</scope>
    <source>
        <strain evidence="6 7">238</strain>
    </source>
</reference>
<dbReference type="GO" id="GO:0005198">
    <property type="term" value="F:structural molecule activity"/>
    <property type="evidence" value="ECO:0007669"/>
    <property type="project" value="UniProtKB-UniRule"/>
</dbReference>
<evidence type="ECO:0000259" key="5">
    <source>
        <dbReference type="Pfam" id="PF00700"/>
    </source>
</evidence>
<dbReference type="STRING" id="391616.OA238_c09290"/>
<dbReference type="Gene3D" id="6.10.10.10">
    <property type="entry name" value="Flagellar export chaperone, C-terminal domain"/>
    <property type="match status" value="1"/>
</dbReference>
<dbReference type="EMBL" id="CP003742">
    <property type="protein sequence ID" value="AGI71132.1"/>
    <property type="molecule type" value="Genomic_DNA"/>
</dbReference>
<keyword evidence="6" id="KW-0969">Cilium</keyword>
<evidence type="ECO:0000313" key="7">
    <source>
        <dbReference type="Proteomes" id="UP000004688"/>
    </source>
</evidence>
<dbReference type="eggNOG" id="COG1344">
    <property type="taxonomic scope" value="Bacteria"/>
</dbReference>
<dbReference type="Proteomes" id="UP000004688">
    <property type="component" value="Chromosome"/>
</dbReference>
<keyword evidence="7" id="KW-1185">Reference proteome</keyword>
<dbReference type="PANTHER" id="PTHR42792">
    <property type="entry name" value="FLAGELLIN"/>
    <property type="match status" value="1"/>
</dbReference>
<evidence type="ECO:0000256" key="1">
    <source>
        <dbReference type="ARBA" id="ARBA00005709"/>
    </source>
</evidence>
<dbReference type="PRINTS" id="PR00207">
    <property type="entry name" value="FLAGELLIN"/>
</dbReference>
<dbReference type="GO" id="GO:0005576">
    <property type="term" value="C:extracellular region"/>
    <property type="evidence" value="ECO:0007669"/>
    <property type="project" value="UniProtKB-SubCell"/>
</dbReference>
<dbReference type="PANTHER" id="PTHR42792:SF2">
    <property type="entry name" value="FLAGELLIN"/>
    <property type="match status" value="1"/>
</dbReference>
<feature type="domain" description="Flagellin C-terminal" evidence="5">
    <location>
        <begin position="188"/>
        <end position="272"/>
    </location>
</feature>
<organism evidence="6 7">
    <name type="scientific">Octadecabacter arcticus 238</name>
    <dbReference type="NCBI Taxonomy" id="391616"/>
    <lineage>
        <taxon>Bacteria</taxon>
        <taxon>Pseudomonadati</taxon>
        <taxon>Pseudomonadota</taxon>
        <taxon>Alphaproteobacteria</taxon>
        <taxon>Rhodobacterales</taxon>
        <taxon>Roseobacteraceae</taxon>
        <taxon>Octadecabacter</taxon>
    </lineage>
</organism>
<keyword evidence="2 3" id="KW-0975">Bacterial flagellum</keyword>
<evidence type="ECO:0000313" key="6">
    <source>
        <dbReference type="EMBL" id="AGI71132.1"/>
    </source>
</evidence>
<dbReference type="SUPFAM" id="SSF64518">
    <property type="entry name" value="Phase 1 flagellin"/>
    <property type="match status" value="1"/>
</dbReference>
<protein>
    <recommendedName>
        <fullName evidence="3">Flagellin</fullName>
    </recommendedName>
</protein>
<accession>M9RG21</accession>
<dbReference type="Gene3D" id="1.20.1330.10">
    <property type="entry name" value="f41 fragment of flagellin, N-terminal domain"/>
    <property type="match status" value="1"/>
</dbReference>
<gene>
    <name evidence="6" type="ORF">OA238_c09290</name>
</gene>
<dbReference type="InterPro" id="IPR046358">
    <property type="entry name" value="Flagellin_C"/>
</dbReference>
<dbReference type="KEGG" id="oar:OA238_c09290"/>
<evidence type="ECO:0000256" key="3">
    <source>
        <dbReference type="RuleBase" id="RU362073"/>
    </source>
</evidence>
<name>M9RG21_9RHOB</name>
<dbReference type="InterPro" id="IPR001492">
    <property type="entry name" value="Flagellin"/>
</dbReference>
<evidence type="ECO:0000256" key="2">
    <source>
        <dbReference type="ARBA" id="ARBA00023143"/>
    </source>
</evidence>
<keyword evidence="6" id="KW-0966">Cell projection</keyword>
<sequence>MLSISTNISALMASAEISSINIAMEDSMERMSTGKRINGARDDSAGLAISSRLNSSLIGLRQGIKNAMDASALLNTAEGALNEVENIVQSIREIWVQAANDTNSAADRTNLNTQAQQLLVEVDHIARSTAWAGQNLLDGTFTNKTFLIGSEATDADKITISINIPSFVELGVDYSVEVTSATARTHISVLDEAMQVLNSLRGELGASINQISHVIESNTNAASNLAQSISRIDDADYAVEATSLARFQILQQAATTILAQANASKQNVVTLIQG</sequence>
<keyword evidence="6" id="KW-0282">Flagellum</keyword>
<dbReference type="GO" id="GO:0009288">
    <property type="term" value="C:bacterial-type flagellum"/>
    <property type="evidence" value="ECO:0007669"/>
    <property type="project" value="UniProtKB-SubCell"/>
</dbReference>
<feature type="domain" description="Flagellin N-terminal" evidence="4">
    <location>
        <begin position="4"/>
        <end position="142"/>
    </location>
</feature>
<dbReference type="AlphaFoldDB" id="M9RG21"/>
<dbReference type="InterPro" id="IPR042187">
    <property type="entry name" value="Flagellin_C_sub2"/>
</dbReference>
<comment type="similarity">
    <text evidence="1 3">Belongs to the bacterial flagellin family.</text>
</comment>
<proteinExistence type="inferred from homology"/>
<dbReference type="Pfam" id="PF00700">
    <property type="entry name" value="Flagellin_C"/>
    <property type="match status" value="1"/>
</dbReference>
<dbReference type="Pfam" id="PF00669">
    <property type="entry name" value="Flagellin_N"/>
    <property type="match status" value="1"/>
</dbReference>
<dbReference type="InterPro" id="IPR001029">
    <property type="entry name" value="Flagellin_N"/>
</dbReference>
<dbReference type="HOGENOM" id="CLU_011142_2_0_5"/>
<keyword evidence="3" id="KW-0964">Secreted</keyword>
<dbReference type="RefSeq" id="WP_015494348.1">
    <property type="nucleotide sequence ID" value="NC_020908.1"/>
</dbReference>
<comment type="function">
    <text evidence="3">Flagellin is the subunit protein which polymerizes to form the filaments of bacterial flagella.</text>
</comment>